<dbReference type="InterPro" id="IPR028846">
    <property type="entry name" value="Recoverin"/>
</dbReference>
<evidence type="ECO:0000313" key="8">
    <source>
        <dbReference type="EMBL" id="CAD7282606.1"/>
    </source>
</evidence>
<keyword evidence="9" id="KW-1185">Reference proteome</keyword>
<dbReference type="Pfam" id="PF13499">
    <property type="entry name" value="EF-hand_7"/>
    <property type="match status" value="1"/>
</dbReference>
<dbReference type="PRINTS" id="PR00450">
    <property type="entry name" value="RECOVERIN"/>
</dbReference>
<proteinExistence type="inferred from homology"/>
<dbReference type="AlphaFoldDB" id="A0A7R9BYR5"/>
<sequence length="263" mass="30237">MQSRRRKSSSAAFTDATWDENVAVVQVAVREKGVITLDDLEAILGILGGYKGFKKDCPDGKLTEQGFIKIYKQFFPQGDPTKFASLVFKVFDENKDGSIEFEEFIKALSVTSRGNIDEKLHWAFRLYDVDNDGFITREEMYNIVDAIYQMVDGSIEFEEFIKALSVTSRGNIDEKLHWAFRLYDVDNDGFITREEMYNIVDAIYQMVGQQTSPEDDNTPQKRVDKIFDQMDKNHDEKLTMEEFRDGSKADPRIVQALSFGCDM</sequence>
<dbReference type="PANTHER" id="PTHR23055">
    <property type="entry name" value="CALCIUM BINDING PROTEINS"/>
    <property type="match status" value="1"/>
</dbReference>
<gene>
    <name evidence="8" type="ORF">NMOB1V02_LOCUS10228</name>
</gene>
<dbReference type="EMBL" id="OA886072">
    <property type="protein sequence ID" value="CAD7282606.1"/>
    <property type="molecule type" value="Genomic_DNA"/>
</dbReference>
<evidence type="ECO:0000256" key="2">
    <source>
        <dbReference type="ARBA" id="ARBA00022707"/>
    </source>
</evidence>
<keyword evidence="3" id="KW-0479">Metal-binding</keyword>
<dbReference type="PROSITE" id="PS50222">
    <property type="entry name" value="EF_HAND_2"/>
    <property type="match status" value="4"/>
</dbReference>
<feature type="domain" description="EF-hand" evidence="7">
    <location>
        <begin position="171"/>
        <end position="206"/>
    </location>
</feature>
<reference evidence="8" key="1">
    <citation type="submission" date="2020-11" db="EMBL/GenBank/DDBJ databases">
        <authorList>
            <person name="Tran Van P."/>
        </authorList>
    </citation>
    <scope>NUCLEOTIDE SEQUENCE</scope>
</reference>
<dbReference type="InterPro" id="IPR011992">
    <property type="entry name" value="EF-hand-dom_pair"/>
</dbReference>
<dbReference type="GO" id="GO:0005509">
    <property type="term" value="F:calcium ion binding"/>
    <property type="evidence" value="ECO:0007669"/>
    <property type="project" value="InterPro"/>
</dbReference>
<dbReference type="SMART" id="SM00054">
    <property type="entry name" value="EFh"/>
    <property type="match status" value="4"/>
</dbReference>
<dbReference type="FunFam" id="1.10.238.10:FF:000009">
    <property type="entry name" value="Visinin-like protein 1"/>
    <property type="match status" value="1"/>
</dbReference>
<keyword evidence="5" id="KW-0106">Calcium</keyword>
<evidence type="ECO:0000256" key="6">
    <source>
        <dbReference type="ARBA" id="ARBA00023288"/>
    </source>
</evidence>
<dbReference type="OrthoDB" id="191686at2759"/>
<dbReference type="Pfam" id="PF00036">
    <property type="entry name" value="EF-hand_1"/>
    <property type="match status" value="2"/>
</dbReference>
<dbReference type="InterPro" id="IPR018247">
    <property type="entry name" value="EF_Hand_1_Ca_BS"/>
</dbReference>
<dbReference type="SUPFAM" id="SSF47473">
    <property type="entry name" value="EF-hand"/>
    <property type="match status" value="2"/>
</dbReference>
<evidence type="ECO:0000313" key="9">
    <source>
        <dbReference type="Proteomes" id="UP000678499"/>
    </source>
</evidence>
<keyword evidence="4" id="KW-0677">Repeat</keyword>
<protein>
    <recommendedName>
        <fullName evidence="7">EF-hand domain-containing protein</fullName>
    </recommendedName>
</protein>
<evidence type="ECO:0000256" key="5">
    <source>
        <dbReference type="ARBA" id="ARBA00022837"/>
    </source>
</evidence>
<keyword evidence="2" id="KW-0519">Myristate</keyword>
<feature type="domain" description="EF-hand" evidence="7">
    <location>
        <begin position="218"/>
        <end position="253"/>
    </location>
</feature>
<dbReference type="InterPro" id="IPR002048">
    <property type="entry name" value="EF_hand_dom"/>
</dbReference>
<dbReference type="PROSITE" id="PS00018">
    <property type="entry name" value="EF_HAND_1"/>
    <property type="match status" value="3"/>
</dbReference>
<evidence type="ECO:0000256" key="3">
    <source>
        <dbReference type="ARBA" id="ARBA00022723"/>
    </source>
</evidence>
<feature type="domain" description="EF-hand" evidence="7">
    <location>
        <begin position="115"/>
        <end position="150"/>
    </location>
</feature>
<evidence type="ECO:0000256" key="4">
    <source>
        <dbReference type="ARBA" id="ARBA00022737"/>
    </source>
</evidence>
<name>A0A7R9BYR5_9CRUS</name>
<dbReference type="Gene3D" id="1.10.238.10">
    <property type="entry name" value="EF-hand"/>
    <property type="match status" value="3"/>
</dbReference>
<evidence type="ECO:0000256" key="1">
    <source>
        <dbReference type="ARBA" id="ARBA00006049"/>
    </source>
</evidence>
<keyword evidence="6" id="KW-0449">Lipoprotein</keyword>
<evidence type="ECO:0000259" key="7">
    <source>
        <dbReference type="PROSITE" id="PS50222"/>
    </source>
</evidence>
<dbReference type="GO" id="GO:0008048">
    <property type="term" value="F:calcium sensitive guanylate cyclase activator activity"/>
    <property type="evidence" value="ECO:0007669"/>
    <property type="project" value="TreeGrafter"/>
</dbReference>
<dbReference type="EMBL" id="CAJPEX010004035">
    <property type="protein sequence ID" value="CAG0922758.1"/>
    <property type="molecule type" value="Genomic_DNA"/>
</dbReference>
<dbReference type="Proteomes" id="UP000678499">
    <property type="component" value="Unassembled WGS sequence"/>
</dbReference>
<dbReference type="CDD" id="cd00051">
    <property type="entry name" value="EFh"/>
    <property type="match status" value="2"/>
</dbReference>
<feature type="domain" description="EF-hand" evidence="7">
    <location>
        <begin position="79"/>
        <end position="114"/>
    </location>
</feature>
<dbReference type="PANTHER" id="PTHR23055:SF198">
    <property type="entry name" value="NEURONAL CALCIUM SENSOR 1"/>
    <property type="match status" value="1"/>
</dbReference>
<organism evidence="8">
    <name type="scientific">Notodromas monacha</name>
    <dbReference type="NCBI Taxonomy" id="399045"/>
    <lineage>
        <taxon>Eukaryota</taxon>
        <taxon>Metazoa</taxon>
        <taxon>Ecdysozoa</taxon>
        <taxon>Arthropoda</taxon>
        <taxon>Crustacea</taxon>
        <taxon>Oligostraca</taxon>
        <taxon>Ostracoda</taxon>
        <taxon>Podocopa</taxon>
        <taxon>Podocopida</taxon>
        <taxon>Cypridocopina</taxon>
        <taxon>Cypridoidea</taxon>
        <taxon>Cyprididae</taxon>
        <taxon>Notodromas</taxon>
    </lineage>
</organism>
<comment type="similarity">
    <text evidence="1">Belongs to the recoverin family.</text>
</comment>
<accession>A0A7R9BYR5</accession>